<evidence type="ECO:0000256" key="4">
    <source>
        <dbReference type="ARBA" id="ARBA00010031"/>
    </source>
</evidence>
<evidence type="ECO:0000256" key="6">
    <source>
        <dbReference type="ARBA" id="ARBA00022622"/>
    </source>
</evidence>
<keyword evidence="6" id="KW-0336">GPI-anchor</keyword>
<feature type="disulfide bond" evidence="14">
    <location>
        <begin position="57"/>
        <end position="90"/>
    </location>
</feature>
<dbReference type="InterPro" id="IPR052337">
    <property type="entry name" value="SAT4-like"/>
</dbReference>
<evidence type="ECO:0000313" key="20">
    <source>
        <dbReference type="Proteomes" id="UP000717696"/>
    </source>
</evidence>
<keyword evidence="8 17" id="KW-0732">Signal</keyword>
<evidence type="ECO:0000313" key="19">
    <source>
        <dbReference type="EMBL" id="KAH7140302.1"/>
    </source>
</evidence>
<dbReference type="Pfam" id="PF05730">
    <property type="entry name" value="CFEM"/>
    <property type="match status" value="1"/>
</dbReference>
<evidence type="ECO:0000256" key="12">
    <source>
        <dbReference type="ARBA" id="ARBA00023288"/>
    </source>
</evidence>
<evidence type="ECO:0000256" key="2">
    <source>
        <dbReference type="ARBA" id="ARBA00004589"/>
    </source>
</evidence>
<feature type="chain" id="PRO_5040261483" evidence="17">
    <location>
        <begin position="21"/>
        <end position="445"/>
    </location>
</feature>
<dbReference type="AlphaFoldDB" id="A0A9P9EMR1"/>
<evidence type="ECO:0000259" key="18">
    <source>
        <dbReference type="PROSITE" id="PS52012"/>
    </source>
</evidence>
<dbReference type="Proteomes" id="UP000717696">
    <property type="component" value="Unassembled WGS sequence"/>
</dbReference>
<evidence type="ECO:0000256" key="8">
    <source>
        <dbReference type="ARBA" id="ARBA00022729"/>
    </source>
</evidence>
<keyword evidence="7 16" id="KW-0812">Transmembrane</keyword>
<evidence type="ECO:0000256" key="5">
    <source>
        <dbReference type="ARBA" id="ARBA00022525"/>
    </source>
</evidence>
<keyword evidence="19" id="KW-0675">Receptor</keyword>
<keyword evidence="9 16" id="KW-1133">Transmembrane helix</keyword>
<dbReference type="GO" id="GO:0005576">
    <property type="term" value="C:extracellular region"/>
    <property type="evidence" value="ECO:0007669"/>
    <property type="project" value="UniProtKB-SubCell"/>
</dbReference>
<gene>
    <name evidence="19" type="ORF">B0J13DRAFT_446434</name>
</gene>
<comment type="caution">
    <text evidence="14">Lacks conserved residue(s) required for the propagation of feature annotation.</text>
</comment>
<dbReference type="EMBL" id="JAGMUU010000013">
    <property type="protein sequence ID" value="KAH7140302.1"/>
    <property type="molecule type" value="Genomic_DNA"/>
</dbReference>
<evidence type="ECO:0000256" key="16">
    <source>
        <dbReference type="SAM" id="Phobius"/>
    </source>
</evidence>
<sequence length="445" mass="48010">MWLPRVAAVTLLAALPRTMGQMSSPSALDMLPNCALECLTASISYSPCSATNTTCICTDAPLQANVTACVAQSCTVKEALTTKNGTMTLCGAPDGRGSTNLRAITTSFAIISSIFVIQRFAFRLYARLGLGPDDWVALLADVFATAANCLVLYGLIPNGIGSDVWVLNFSQIYDFGMFFVICEAVYFADIALLKLSLLFFFLRIFPAPGIRKVLWATMAINGAFGFAFVFVAIFQCQPVSFSWKSWDGEHLGQCIDVNAMAWANATISITLDIWMLAIPLAQVRALHLALKKKIAVAAMFCVGTFVTIVSILRLHSLVKFGTASKNPTRDYYAAGLWSVVEVNVGLICICLPSFRQFVIRLFPGIDNRITKYRVSSGGRSSASNGKAQSGVKEGSDTNAYLGPEGSRGTRSSDTVLGYHDEILLVETAHLENKSAKSAASMHSMA</sequence>
<feature type="transmembrane region" description="Helical" evidence="16">
    <location>
        <begin position="213"/>
        <end position="234"/>
    </location>
</feature>
<feature type="region of interest" description="Disordered" evidence="15">
    <location>
        <begin position="375"/>
        <end position="413"/>
    </location>
</feature>
<evidence type="ECO:0000256" key="3">
    <source>
        <dbReference type="ARBA" id="ARBA00004613"/>
    </source>
</evidence>
<dbReference type="OrthoDB" id="2496787at2759"/>
<feature type="transmembrane region" description="Helical" evidence="16">
    <location>
        <begin position="176"/>
        <end position="201"/>
    </location>
</feature>
<dbReference type="InterPro" id="IPR008427">
    <property type="entry name" value="Extracellular_membr_CFEM_dom"/>
</dbReference>
<evidence type="ECO:0000256" key="7">
    <source>
        <dbReference type="ARBA" id="ARBA00022692"/>
    </source>
</evidence>
<feature type="transmembrane region" description="Helical" evidence="16">
    <location>
        <begin position="261"/>
        <end position="282"/>
    </location>
</feature>
<evidence type="ECO:0000256" key="13">
    <source>
        <dbReference type="ARBA" id="ARBA00038359"/>
    </source>
</evidence>
<comment type="similarity">
    <text evidence="4">Belongs to the RBT5 family.</text>
</comment>
<dbReference type="PROSITE" id="PS52012">
    <property type="entry name" value="CFEM"/>
    <property type="match status" value="1"/>
</dbReference>
<comment type="caution">
    <text evidence="19">The sequence shown here is derived from an EMBL/GenBank/DDBJ whole genome shotgun (WGS) entry which is preliminary data.</text>
</comment>
<reference evidence="19" key="1">
    <citation type="journal article" date="2021" name="Nat. Commun.">
        <title>Genetic determinants of endophytism in the Arabidopsis root mycobiome.</title>
        <authorList>
            <person name="Mesny F."/>
            <person name="Miyauchi S."/>
            <person name="Thiergart T."/>
            <person name="Pickel B."/>
            <person name="Atanasova L."/>
            <person name="Karlsson M."/>
            <person name="Huettel B."/>
            <person name="Barry K.W."/>
            <person name="Haridas S."/>
            <person name="Chen C."/>
            <person name="Bauer D."/>
            <person name="Andreopoulos W."/>
            <person name="Pangilinan J."/>
            <person name="LaButti K."/>
            <person name="Riley R."/>
            <person name="Lipzen A."/>
            <person name="Clum A."/>
            <person name="Drula E."/>
            <person name="Henrissat B."/>
            <person name="Kohler A."/>
            <person name="Grigoriev I.V."/>
            <person name="Martin F.M."/>
            <person name="Hacquard S."/>
        </authorList>
    </citation>
    <scope>NUCLEOTIDE SEQUENCE</scope>
    <source>
        <strain evidence="19">MPI-CAGE-AT-0021</strain>
    </source>
</reference>
<keyword evidence="11 14" id="KW-1015">Disulfide bond</keyword>
<feature type="transmembrane region" description="Helical" evidence="16">
    <location>
        <begin position="294"/>
        <end position="314"/>
    </location>
</feature>
<feature type="disulfide bond" evidence="14">
    <location>
        <begin position="48"/>
        <end position="55"/>
    </location>
</feature>
<dbReference type="Pfam" id="PF20684">
    <property type="entry name" value="Fung_rhodopsin"/>
    <property type="match status" value="1"/>
</dbReference>
<keyword evidence="12" id="KW-0449">Lipoprotein</keyword>
<evidence type="ECO:0000256" key="11">
    <source>
        <dbReference type="ARBA" id="ARBA00023157"/>
    </source>
</evidence>
<dbReference type="PANTHER" id="PTHR33048">
    <property type="entry name" value="PTH11-LIKE INTEGRAL MEMBRANE PROTEIN (AFU_ORTHOLOGUE AFUA_5G11245)"/>
    <property type="match status" value="1"/>
</dbReference>
<feature type="compositionally biased region" description="Polar residues" evidence="15">
    <location>
        <begin position="377"/>
        <end position="387"/>
    </location>
</feature>
<dbReference type="PANTHER" id="PTHR33048:SF143">
    <property type="entry name" value="EXTRACELLULAR MEMBRANE PROTEIN CFEM DOMAIN-CONTAINING PROTEIN-RELATED"/>
    <property type="match status" value="1"/>
</dbReference>
<evidence type="ECO:0000256" key="10">
    <source>
        <dbReference type="ARBA" id="ARBA00023136"/>
    </source>
</evidence>
<feature type="transmembrane region" description="Helical" evidence="16">
    <location>
        <begin position="134"/>
        <end position="156"/>
    </location>
</feature>
<keyword evidence="6" id="KW-0325">Glycoprotein</keyword>
<keyword evidence="10 16" id="KW-0472">Membrane</keyword>
<evidence type="ECO:0000256" key="15">
    <source>
        <dbReference type="SAM" id="MobiDB-lite"/>
    </source>
</evidence>
<feature type="signal peptide" evidence="17">
    <location>
        <begin position="1"/>
        <end position="20"/>
    </location>
</feature>
<feature type="disulfide bond" evidence="14">
    <location>
        <begin position="34"/>
        <end position="74"/>
    </location>
</feature>
<proteinExistence type="inferred from homology"/>
<keyword evidence="20" id="KW-1185">Reference proteome</keyword>
<dbReference type="InterPro" id="IPR049326">
    <property type="entry name" value="Rhodopsin_dom_fungi"/>
</dbReference>
<comment type="subcellular location">
    <subcellularLocation>
        <location evidence="2">Membrane</location>
        <topology evidence="2">Lipid-anchor</topology>
        <topology evidence="2">GPI-anchor</topology>
    </subcellularLocation>
    <subcellularLocation>
        <location evidence="1">Membrane</location>
        <topology evidence="1">Multi-pass membrane protein</topology>
    </subcellularLocation>
    <subcellularLocation>
        <location evidence="3">Secreted</location>
    </subcellularLocation>
</comment>
<evidence type="ECO:0000256" key="1">
    <source>
        <dbReference type="ARBA" id="ARBA00004141"/>
    </source>
</evidence>
<dbReference type="GO" id="GO:0098552">
    <property type="term" value="C:side of membrane"/>
    <property type="evidence" value="ECO:0007669"/>
    <property type="project" value="UniProtKB-KW"/>
</dbReference>
<evidence type="ECO:0000256" key="14">
    <source>
        <dbReference type="PROSITE-ProRule" id="PRU01356"/>
    </source>
</evidence>
<evidence type="ECO:0000256" key="9">
    <source>
        <dbReference type="ARBA" id="ARBA00022989"/>
    </source>
</evidence>
<feature type="transmembrane region" description="Helical" evidence="16">
    <location>
        <begin position="103"/>
        <end position="122"/>
    </location>
</feature>
<accession>A0A9P9EMR1</accession>
<evidence type="ECO:0000256" key="17">
    <source>
        <dbReference type="SAM" id="SignalP"/>
    </source>
</evidence>
<organism evidence="19 20">
    <name type="scientific">Dactylonectria estremocensis</name>
    <dbReference type="NCBI Taxonomy" id="1079267"/>
    <lineage>
        <taxon>Eukaryota</taxon>
        <taxon>Fungi</taxon>
        <taxon>Dikarya</taxon>
        <taxon>Ascomycota</taxon>
        <taxon>Pezizomycotina</taxon>
        <taxon>Sordariomycetes</taxon>
        <taxon>Hypocreomycetidae</taxon>
        <taxon>Hypocreales</taxon>
        <taxon>Nectriaceae</taxon>
        <taxon>Dactylonectria</taxon>
    </lineage>
</organism>
<comment type="similarity">
    <text evidence="13">Belongs to the SAT4 family.</text>
</comment>
<feature type="transmembrane region" description="Helical" evidence="16">
    <location>
        <begin position="334"/>
        <end position="354"/>
    </location>
</feature>
<feature type="disulfide bond" evidence="14">
    <location>
        <begin position="38"/>
        <end position="69"/>
    </location>
</feature>
<feature type="domain" description="CFEM" evidence="18">
    <location>
        <begin position="1"/>
        <end position="117"/>
    </location>
</feature>
<keyword evidence="5" id="KW-0964">Secreted</keyword>
<name>A0A9P9EMR1_9HYPO</name>
<dbReference type="SMART" id="SM00747">
    <property type="entry name" value="CFEM"/>
    <property type="match status" value="1"/>
</dbReference>
<protein>
    <submittedName>
        <fullName evidence="19">PTH11-type G-protein coupled receptor protein</fullName>
    </submittedName>
</protein>